<reference evidence="2" key="2">
    <citation type="submission" date="2019-03" db="EMBL/GenBank/DDBJ databases">
        <title>Complete Genome Sequence of Salmonella Heidelberg Siphophage Sepoy.</title>
        <authorList>
            <person name="Maruffo A.M."/>
            <person name="Zeng C."/>
            <person name="O'Leary C."/>
            <person name="Lessor L."/>
            <person name="Gill J."/>
            <person name="Liu M."/>
        </authorList>
    </citation>
    <scope>NUCLEOTIDE SEQUENCE [LARGE SCALE GENOMIC DNA]</scope>
</reference>
<accession>A0A4P8NLW5</accession>
<reference evidence="1 2" key="1">
    <citation type="journal article" date="2019" name="Microbiol. Resour. Announc.">
        <title>Complete Genome Sequence of Salmonella enterica Serovar Heidelberg Siphophage Sepoy.</title>
        <authorList>
            <person name="Marrufo A.M."/>
            <person name="Zeng C."/>
            <person name="O'Leary C."/>
            <person name="Lessor L."/>
            <person name="Kongari R."/>
            <person name="Gill J."/>
            <person name="Liu M."/>
        </authorList>
    </citation>
    <scope>NUCLEOTIDE SEQUENCE [LARGE SCALE GENOMIC DNA]</scope>
</reference>
<protein>
    <submittedName>
        <fullName evidence="1">Uncharacterized protein</fullName>
    </submittedName>
</protein>
<organism evidence="1 2">
    <name type="scientific">Salmonella phage Sepoy</name>
    <dbReference type="NCBI Taxonomy" id="2565517"/>
    <lineage>
        <taxon>Viruses</taxon>
        <taxon>Duplodnaviria</taxon>
        <taxon>Heunggongvirae</taxon>
        <taxon>Uroviricota</taxon>
        <taxon>Caudoviricetes</taxon>
        <taxon>Demerecviridae</taxon>
        <taxon>Markadamsvirinae</taxon>
        <taxon>Epseptimavirus</taxon>
        <taxon>Epseptimavirus Sds2</taxon>
        <taxon>Epseptimavirus sepoy</taxon>
    </lineage>
</organism>
<keyword evidence="2" id="KW-1185">Reference proteome</keyword>
<proteinExistence type="predicted"/>
<evidence type="ECO:0000313" key="1">
    <source>
        <dbReference type="EMBL" id="QCQ65517.1"/>
    </source>
</evidence>
<gene>
    <name evidence="1" type="ORF">Sepoy_023</name>
</gene>
<evidence type="ECO:0000313" key="2">
    <source>
        <dbReference type="Proteomes" id="UP000301871"/>
    </source>
</evidence>
<name>A0A4P8NLW5_9CAUD</name>
<dbReference type="Proteomes" id="UP000301871">
    <property type="component" value="Segment"/>
</dbReference>
<dbReference type="EMBL" id="MK728825">
    <property type="protein sequence ID" value="QCQ65517.1"/>
    <property type="molecule type" value="Genomic_DNA"/>
</dbReference>
<sequence length="41" mass="4597">MGRVSITEDLVIRSILVLSQRIDVILSVIIIAPRVQNKSCF</sequence>